<feature type="transmembrane region" description="Helical" evidence="7">
    <location>
        <begin position="252"/>
        <end position="274"/>
    </location>
</feature>
<organism evidence="8 9">
    <name type="scientific">Phreatobacter oligotrophus</name>
    <dbReference type="NCBI Taxonomy" id="1122261"/>
    <lineage>
        <taxon>Bacteria</taxon>
        <taxon>Pseudomonadati</taxon>
        <taxon>Pseudomonadota</taxon>
        <taxon>Alphaproteobacteria</taxon>
        <taxon>Hyphomicrobiales</taxon>
        <taxon>Phreatobacteraceae</taxon>
        <taxon>Phreatobacter</taxon>
    </lineage>
</organism>
<dbReference type="PANTHER" id="PTHR43549">
    <property type="entry name" value="MULTIDRUG RESISTANCE PROTEIN YPNP-RELATED"/>
    <property type="match status" value="1"/>
</dbReference>
<evidence type="ECO:0000313" key="9">
    <source>
        <dbReference type="Proteomes" id="UP000241808"/>
    </source>
</evidence>
<keyword evidence="2" id="KW-0813">Transport</keyword>
<dbReference type="EMBL" id="PZZL01000005">
    <property type="protein sequence ID" value="PTM54894.1"/>
    <property type="molecule type" value="Genomic_DNA"/>
</dbReference>
<keyword evidence="4 7" id="KW-0812">Transmembrane</keyword>
<proteinExistence type="predicted"/>
<evidence type="ECO:0000256" key="1">
    <source>
        <dbReference type="ARBA" id="ARBA00004429"/>
    </source>
</evidence>
<feature type="transmembrane region" description="Helical" evidence="7">
    <location>
        <begin position="294"/>
        <end position="314"/>
    </location>
</feature>
<keyword evidence="3" id="KW-1003">Cell membrane</keyword>
<comment type="caution">
    <text evidence="8">The sequence shown here is derived from an EMBL/GenBank/DDBJ whole genome shotgun (WGS) entry which is preliminary data.</text>
</comment>
<feature type="transmembrane region" description="Helical" evidence="7">
    <location>
        <begin position="176"/>
        <end position="195"/>
    </location>
</feature>
<evidence type="ECO:0000256" key="6">
    <source>
        <dbReference type="ARBA" id="ARBA00023136"/>
    </source>
</evidence>
<feature type="transmembrane region" description="Helical" evidence="7">
    <location>
        <begin position="142"/>
        <end position="164"/>
    </location>
</feature>
<dbReference type="PIRSF" id="PIRSF006603">
    <property type="entry name" value="DinF"/>
    <property type="match status" value="1"/>
</dbReference>
<feature type="transmembrane region" description="Helical" evidence="7">
    <location>
        <begin position="326"/>
        <end position="347"/>
    </location>
</feature>
<gene>
    <name evidence="8" type="ORF">C8P69_10544</name>
</gene>
<dbReference type="GO" id="GO:0015297">
    <property type="term" value="F:antiporter activity"/>
    <property type="evidence" value="ECO:0007669"/>
    <property type="project" value="InterPro"/>
</dbReference>
<dbReference type="InterPro" id="IPR052031">
    <property type="entry name" value="Membrane_Transporter-Flippase"/>
</dbReference>
<dbReference type="InterPro" id="IPR048279">
    <property type="entry name" value="MdtK-like"/>
</dbReference>
<dbReference type="Pfam" id="PF01554">
    <property type="entry name" value="MatE"/>
    <property type="match status" value="2"/>
</dbReference>
<evidence type="ECO:0000256" key="4">
    <source>
        <dbReference type="ARBA" id="ARBA00022692"/>
    </source>
</evidence>
<dbReference type="GO" id="GO:0042910">
    <property type="term" value="F:xenobiotic transmembrane transporter activity"/>
    <property type="evidence" value="ECO:0007669"/>
    <property type="project" value="InterPro"/>
</dbReference>
<dbReference type="GO" id="GO:0005886">
    <property type="term" value="C:plasma membrane"/>
    <property type="evidence" value="ECO:0007669"/>
    <property type="project" value="UniProtKB-SubCell"/>
</dbReference>
<dbReference type="PANTHER" id="PTHR43549:SF3">
    <property type="entry name" value="MULTIDRUG RESISTANCE PROTEIN YPNP-RELATED"/>
    <property type="match status" value="1"/>
</dbReference>
<protein>
    <submittedName>
        <fullName evidence="8">Putative MATE family efflux protein</fullName>
    </submittedName>
</protein>
<keyword evidence="6 7" id="KW-0472">Membrane</keyword>
<feature type="transmembrane region" description="Helical" evidence="7">
    <location>
        <begin position="105"/>
        <end position="130"/>
    </location>
</feature>
<reference evidence="8 9" key="1">
    <citation type="submission" date="2018-04" db="EMBL/GenBank/DDBJ databases">
        <title>Genomic Encyclopedia of Archaeal and Bacterial Type Strains, Phase II (KMG-II): from individual species to whole genera.</title>
        <authorList>
            <person name="Goeker M."/>
        </authorList>
    </citation>
    <scope>NUCLEOTIDE SEQUENCE [LARGE SCALE GENOMIC DNA]</scope>
    <source>
        <strain evidence="8 9">DSM 25521</strain>
    </source>
</reference>
<evidence type="ECO:0000256" key="2">
    <source>
        <dbReference type="ARBA" id="ARBA00022448"/>
    </source>
</evidence>
<dbReference type="Proteomes" id="UP000241808">
    <property type="component" value="Unassembled WGS sequence"/>
</dbReference>
<evidence type="ECO:0000256" key="3">
    <source>
        <dbReference type="ARBA" id="ARBA00022475"/>
    </source>
</evidence>
<keyword evidence="5 7" id="KW-1133">Transmembrane helix</keyword>
<sequence>MTAPAAAAPRANPILVAPILPTILRLSTPNLMAMVATAAVAIAETAYVGLLGTASLAGMALVFPVVMLQQMMSAGAMGGGVSSAVSRALGAGDIERARSLAFHTVLIALAGGIGMSVLFIGVGPALYALLGGRGAALAEALTYSNAVFVGALAIWLCNLLASVVRGMGNMVVPSAILLAVAGLQVVIGGGLGLGFGPIPRFGMAGVAAGQVIAYGLGALALLAWLRSGRGRFVLPLVGLTPRWDHASDILKVGTIAMISSLQSVLTVLILTRLVARFGDAALAGYGIGSRLEFLLIPVTFAVGVSLVPMVGMAIGAGNAARARRAAWTGGAMAFLVTGGVGVAGWLFPEVWARLFTSDPAVIAATAAYLTWAGPCFGFFGLGLCLYFAAQGAGRVIGPVLAGTARLVVIALGGWALVATDQQPWAMFALVGFAMVIYGAGSVLALWVTPWGRRPA</sequence>
<feature type="transmembrane region" description="Helical" evidence="7">
    <location>
        <begin position="31"/>
        <end position="63"/>
    </location>
</feature>
<dbReference type="RefSeq" id="WP_108177632.1">
    <property type="nucleotide sequence ID" value="NZ_PZZL01000005.1"/>
</dbReference>
<evidence type="ECO:0000256" key="5">
    <source>
        <dbReference type="ARBA" id="ARBA00022989"/>
    </source>
</evidence>
<feature type="transmembrane region" description="Helical" evidence="7">
    <location>
        <begin position="395"/>
        <end position="418"/>
    </location>
</feature>
<feature type="transmembrane region" description="Helical" evidence="7">
    <location>
        <begin position="367"/>
        <end position="388"/>
    </location>
</feature>
<name>A0A2T4Z295_9HYPH</name>
<dbReference type="AlphaFoldDB" id="A0A2T4Z295"/>
<evidence type="ECO:0000256" key="7">
    <source>
        <dbReference type="SAM" id="Phobius"/>
    </source>
</evidence>
<feature type="transmembrane region" description="Helical" evidence="7">
    <location>
        <begin position="201"/>
        <end position="225"/>
    </location>
</feature>
<accession>A0A2T4Z295</accession>
<feature type="transmembrane region" description="Helical" evidence="7">
    <location>
        <begin position="424"/>
        <end position="447"/>
    </location>
</feature>
<dbReference type="InterPro" id="IPR002528">
    <property type="entry name" value="MATE_fam"/>
</dbReference>
<dbReference type="OrthoDB" id="9806302at2"/>
<comment type="subcellular location">
    <subcellularLocation>
        <location evidence="1">Cell inner membrane</location>
        <topology evidence="1">Multi-pass membrane protein</topology>
    </subcellularLocation>
</comment>
<evidence type="ECO:0000313" key="8">
    <source>
        <dbReference type="EMBL" id="PTM54894.1"/>
    </source>
</evidence>
<keyword evidence="9" id="KW-1185">Reference proteome</keyword>